<feature type="domain" description="Thioredoxin" evidence="6">
    <location>
        <begin position="236"/>
        <end position="376"/>
    </location>
</feature>
<dbReference type="InterPro" id="IPR017937">
    <property type="entry name" value="Thioredoxin_CS"/>
</dbReference>
<dbReference type="EMBL" id="CP032317">
    <property type="protein sequence ID" value="AYA37646.1"/>
    <property type="molecule type" value="Genomic_DNA"/>
</dbReference>
<sequence length="376" mass="41604">MHKYLLGWLLLAPGFALAQTAQPYVIKGTVGKLNAPAKIYLVRGAELADSATLRNGAFELKGTTAEPREVRLIVRRRGGLKNAYGAVLNYRNLILEPGTIVVSTPDSLPNARVTGTQLNNDYNRLLAAYKPMTAKMDALGREAKQATEAQRNDPAFQQRLNAKFTGIWQETRQAQLGFVRANPNTWVSLNALVQVGGMGVPQYAELAPLYQALSPALKNSPAGKSFGEKLETVKDIAIGAPAPAFSQQTPEGKTISLADYRGKYVLVDFWASWCGPCRQENPNVVQAYNQFKSRNFEILGVSLDKENAKEKWLKAIQDDKLPWTQVSDLKGWENEVARRYHVQSIPQNFLIDPAGKIVAVNLRSEELQKTLAQLLK</sequence>
<dbReference type="InterPro" id="IPR036249">
    <property type="entry name" value="Thioredoxin-like_sf"/>
</dbReference>
<evidence type="ECO:0000259" key="6">
    <source>
        <dbReference type="PROSITE" id="PS51352"/>
    </source>
</evidence>
<dbReference type="RefSeq" id="WP_119445212.1">
    <property type="nucleotide sequence ID" value="NZ_CP032317.1"/>
</dbReference>
<dbReference type="GO" id="GO:0030313">
    <property type="term" value="C:cell envelope"/>
    <property type="evidence" value="ECO:0007669"/>
    <property type="project" value="UniProtKB-SubCell"/>
</dbReference>
<dbReference type="CDD" id="cd02966">
    <property type="entry name" value="TlpA_like_family"/>
    <property type="match status" value="1"/>
</dbReference>
<keyword evidence="3" id="KW-1015">Disulfide bond</keyword>
<organism evidence="7 8">
    <name type="scientific">Hymenobacter oligotrophus</name>
    <dbReference type="NCBI Taxonomy" id="2319843"/>
    <lineage>
        <taxon>Bacteria</taxon>
        <taxon>Pseudomonadati</taxon>
        <taxon>Bacteroidota</taxon>
        <taxon>Cytophagia</taxon>
        <taxon>Cytophagales</taxon>
        <taxon>Hymenobacteraceae</taxon>
        <taxon>Hymenobacter</taxon>
    </lineage>
</organism>
<keyword evidence="2" id="KW-0201">Cytochrome c-type biogenesis</keyword>
<proteinExistence type="predicted"/>
<dbReference type="InterPro" id="IPR050553">
    <property type="entry name" value="Thioredoxin_ResA/DsbE_sf"/>
</dbReference>
<dbReference type="GO" id="GO:0016209">
    <property type="term" value="F:antioxidant activity"/>
    <property type="evidence" value="ECO:0007669"/>
    <property type="project" value="InterPro"/>
</dbReference>
<name>A0A3B7REH1_9BACT</name>
<keyword evidence="5" id="KW-0732">Signal</keyword>
<evidence type="ECO:0000256" key="1">
    <source>
        <dbReference type="ARBA" id="ARBA00004196"/>
    </source>
</evidence>
<dbReference type="InterPro" id="IPR000866">
    <property type="entry name" value="AhpC/TSA"/>
</dbReference>
<feature type="signal peptide" evidence="5">
    <location>
        <begin position="1"/>
        <end position="18"/>
    </location>
</feature>
<evidence type="ECO:0000256" key="5">
    <source>
        <dbReference type="SAM" id="SignalP"/>
    </source>
</evidence>
<dbReference type="GO" id="GO:0016491">
    <property type="term" value="F:oxidoreductase activity"/>
    <property type="evidence" value="ECO:0007669"/>
    <property type="project" value="InterPro"/>
</dbReference>
<dbReference type="AlphaFoldDB" id="A0A3B7REH1"/>
<gene>
    <name evidence="7" type="ORF">D3Y59_11675</name>
</gene>
<dbReference type="PANTHER" id="PTHR42852">
    <property type="entry name" value="THIOL:DISULFIDE INTERCHANGE PROTEIN DSBE"/>
    <property type="match status" value="1"/>
</dbReference>
<dbReference type="InterPro" id="IPR013766">
    <property type="entry name" value="Thioredoxin_domain"/>
</dbReference>
<dbReference type="Pfam" id="PF14289">
    <property type="entry name" value="DUF4369"/>
    <property type="match status" value="1"/>
</dbReference>
<evidence type="ECO:0000256" key="4">
    <source>
        <dbReference type="ARBA" id="ARBA00023284"/>
    </source>
</evidence>
<dbReference type="KEGG" id="hyh:D3Y59_11675"/>
<evidence type="ECO:0000313" key="8">
    <source>
        <dbReference type="Proteomes" id="UP000262802"/>
    </source>
</evidence>
<keyword evidence="4" id="KW-0676">Redox-active center</keyword>
<dbReference type="Gene3D" id="3.40.30.10">
    <property type="entry name" value="Glutaredoxin"/>
    <property type="match status" value="1"/>
</dbReference>
<protein>
    <submittedName>
        <fullName evidence="7">AhpC/TSA family protein</fullName>
    </submittedName>
</protein>
<keyword evidence="8" id="KW-1185">Reference proteome</keyword>
<dbReference type="PROSITE" id="PS00194">
    <property type="entry name" value="THIOREDOXIN_1"/>
    <property type="match status" value="1"/>
</dbReference>
<dbReference type="GO" id="GO:0017004">
    <property type="term" value="P:cytochrome complex assembly"/>
    <property type="evidence" value="ECO:0007669"/>
    <property type="project" value="UniProtKB-KW"/>
</dbReference>
<dbReference type="PANTHER" id="PTHR42852:SF6">
    <property type="entry name" value="THIOL:DISULFIDE INTERCHANGE PROTEIN DSBE"/>
    <property type="match status" value="1"/>
</dbReference>
<dbReference type="OrthoDB" id="6399635at2"/>
<dbReference type="Proteomes" id="UP000262802">
    <property type="component" value="Chromosome"/>
</dbReference>
<reference evidence="7 8" key="1">
    <citation type="submission" date="2018-09" db="EMBL/GenBank/DDBJ databases">
        <title>Hymenobacter medium sp. nov., isolated from R2A medium.</title>
        <authorList>
            <person name="Yingchao G."/>
        </authorList>
    </citation>
    <scope>NUCLEOTIDE SEQUENCE [LARGE SCALE GENOMIC DNA]</scope>
    <source>
        <strain evidence="8">sh-6</strain>
    </source>
</reference>
<evidence type="ECO:0000256" key="2">
    <source>
        <dbReference type="ARBA" id="ARBA00022748"/>
    </source>
</evidence>
<feature type="chain" id="PRO_5017606783" evidence="5">
    <location>
        <begin position="19"/>
        <end position="376"/>
    </location>
</feature>
<comment type="subcellular location">
    <subcellularLocation>
        <location evidence="1">Cell envelope</location>
    </subcellularLocation>
</comment>
<dbReference type="InterPro" id="IPR025380">
    <property type="entry name" value="DUF4369"/>
</dbReference>
<dbReference type="SUPFAM" id="SSF52833">
    <property type="entry name" value="Thioredoxin-like"/>
    <property type="match status" value="1"/>
</dbReference>
<evidence type="ECO:0000313" key="7">
    <source>
        <dbReference type="EMBL" id="AYA37646.1"/>
    </source>
</evidence>
<evidence type="ECO:0000256" key="3">
    <source>
        <dbReference type="ARBA" id="ARBA00023157"/>
    </source>
</evidence>
<dbReference type="PROSITE" id="PS51352">
    <property type="entry name" value="THIOREDOXIN_2"/>
    <property type="match status" value="1"/>
</dbReference>
<dbReference type="Pfam" id="PF00578">
    <property type="entry name" value="AhpC-TSA"/>
    <property type="match status" value="1"/>
</dbReference>
<accession>A0A3B7REH1</accession>